<protein>
    <submittedName>
        <fullName evidence="1">Mitogen-activated protein kinase 7</fullName>
    </submittedName>
</protein>
<dbReference type="EMBL" id="WKFB01000126">
    <property type="protein sequence ID" value="KAF6734694.1"/>
    <property type="molecule type" value="Genomic_DNA"/>
</dbReference>
<dbReference type="GO" id="GO:0016301">
    <property type="term" value="F:kinase activity"/>
    <property type="evidence" value="ECO:0007669"/>
    <property type="project" value="UniProtKB-KW"/>
</dbReference>
<sequence length="150" mass="16114">MWPSQEGNQHQRPEIPSVGLSGFPLSLIPAWCSPIPDSKEPSTAPDIHTVTLQLSKSQVEDVLPPVFSVTPKGSGAGYGVGFDLDDLLNQSLTDLQNCDRDSYDSAPLSASLLSDWSEVHRMTPADLESLQQELQLGSPMILSDGIAPDS</sequence>
<dbReference type="Proteomes" id="UP000646548">
    <property type="component" value="Unassembled WGS sequence"/>
</dbReference>
<comment type="caution">
    <text evidence="1">The sequence shown here is derived from an EMBL/GenBank/DDBJ whole genome shotgun (WGS) entry which is preliminary data.</text>
</comment>
<organism evidence="1 2">
    <name type="scientific">Oryzias melastigma</name>
    <name type="common">Marine medaka</name>
    <dbReference type="NCBI Taxonomy" id="30732"/>
    <lineage>
        <taxon>Eukaryota</taxon>
        <taxon>Metazoa</taxon>
        <taxon>Chordata</taxon>
        <taxon>Craniata</taxon>
        <taxon>Vertebrata</taxon>
        <taxon>Euteleostomi</taxon>
        <taxon>Actinopterygii</taxon>
        <taxon>Neopterygii</taxon>
        <taxon>Teleostei</taxon>
        <taxon>Neoteleostei</taxon>
        <taxon>Acanthomorphata</taxon>
        <taxon>Ovalentaria</taxon>
        <taxon>Atherinomorphae</taxon>
        <taxon>Beloniformes</taxon>
        <taxon>Adrianichthyidae</taxon>
        <taxon>Oryziinae</taxon>
        <taxon>Oryzias</taxon>
    </lineage>
</organism>
<keyword evidence="1" id="KW-0418">Kinase</keyword>
<dbReference type="AlphaFoldDB" id="A0A834KXB5"/>
<keyword evidence="1" id="KW-0808">Transferase</keyword>
<name>A0A834KXB5_ORYME</name>
<reference evidence="1" key="1">
    <citation type="journal article" name="BMC Genomics">
        <title>Long-read sequencing and de novo genome assembly of marine medaka (Oryzias melastigma).</title>
        <authorList>
            <person name="Liang P."/>
            <person name="Saqib H.S.A."/>
            <person name="Ni X."/>
            <person name="Shen Y."/>
        </authorList>
    </citation>
    <scope>NUCLEOTIDE SEQUENCE</scope>
    <source>
        <strain evidence="1">Bigg-433</strain>
    </source>
</reference>
<accession>A0A834KXB5</accession>
<gene>
    <name evidence="1" type="ORF">FQA47_013353</name>
</gene>
<evidence type="ECO:0000313" key="2">
    <source>
        <dbReference type="Proteomes" id="UP000646548"/>
    </source>
</evidence>
<proteinExistence type="predicted"/>
<evidence type="ECO:0000313" key="1">
    <source>
        <dbReference type="EMBL" id="KAF6734694.1"/>
    </source>
</evidence>